<keyword evidence="3" id="KW-0804">Transcription</keyword>
<reference evidence="7" key="2">
    <citation type="submission" date="2023-01" db="EMBL/GenBank/DDBJ databases">
        <authorList>
            <person name="Sun Q."/>
            <person name="Evtushenko L."/>
        </authorList>
    </citation>
    <scope>NUCLEOTIDE SEQUENCE</scope>
    <source>
        <strain evidence="7">VKM B-2789</strain>
    </source>
</reference>
<keyword evidence="8" id="KW-1185">Reference proteome</keyword>
<dbReference type="PRINTS" id="PR00455">
    <property type="entry name" value="HTHTETR"/>
</dbReference>
<dbReference type="SUPFAM" id="SSF46689">
    <property type="entry name" value="Homeodomain-like"/>
    <property type="match status" value="1"/>
</dbReference>
<keyword evidence="2 4" id="KW-0238">DNA-binding</keyword>
<dbReference type="GO" id="GO:0003700">
    <property type="term" value="F:DNA-binding transcription factor activity"/>
    <property type="evidence" value="ECO:0007669"/>
    <property type="project" value="TreeGrafter"/>
</dbReference>
<dbReference type="Proteomes" id="UP001143330">
    <property type="component" value="Unassembled WGS sequence"/>
</dbReference>
<dbReference type="Gene3D" id="1.10.357.10">
    <property type="entry name" value="Tetracycline Repressor, domain 2"/>
    <property type="match status" value="1"/>
</dbReference>
<evidence type="ECO:0000256" key="1">
    <source>
        <dbReference type="ARBA" id="ARBA00023015"/>
    </source>
</evidence>
<dbReference type="PANTHER" id="PTHR30055:SF151">
    <property type="entry name" value="TRANSCRIPTIONAL REGULATORY PROTEIN"/>
    <property type="match status" value="1"/>
</dbReference>
<evidence type="ECO:0000256" key="2">
    <source>
        <dbReference type="ARBA" id="ARBA00023125"/>
    </source>
</evidence>
<proteinExistence type="predicted"/>
<protein>
    <submittedName>
        <fullName evidence="7">TetR family transcriptional regulator</fullName>
    </submittedName>
</protein>
<evidence type="ECO:0000313" key="8">
    <source>
        <dbReference type="Proteomes" id="UP001143330"/>
    </source>
</evidence>
<feature type="domain" description="HTH tetR-type" evidence="6">
    <location>
        <begin position="25"/>
        <end position="85"/>
    </location>
</feature>
<dbReference type="GO" id="GO:0000976">
    <property type="term" value="F:transcription cis-regulatory region binding"/>
    <property type="evidence" value="ECO:0007669"/>
    <property type="project" value="TreeGrafter"/>
</dbReference>
<evidence type="ECO:0000259" key="6">
    <source>
        <dbReference type="PROSITE" id="PS50977"/>
    </source>
</evidence>
<evidence type="ECO:0000313" key="7">
    <source>
        <dbReference type="EMBL" id="GLK83558.1"/>
    </source>
</evidence>
<keyword evidence="1" id="KW-0805">Transcription regulation</keyword>
<name>A0A9W6JY75_9HYPH</name>
<reference evidence="7" key="1">
    <citation type="journal article" date="2014" name="Int. J. Syst. Evol. Microbiol.">
        <title>Complete genome sequence of Corynebacterium casei LMG S-19264T (=DSM 44701T), isolated from a smear-ripened cheese.</title>
        <authorList>
            <consortium name="US DOE Joint Genome Institute (JGI-PGF)"/>
            <person name="Walter F."/>
            <person name="Albersmeier A."/>
            <person name="Kalinowski J."/>
            <person name="Ruckert C."/>
        </authorList>
    </citation>
    <scope>NUCLEOTIDE SEQUENCE</scope>
    <source>
        <strain evidence="7">VKM B-2789</strain>
    </source>
</reference>
<accession>A0A9W6JY75</accession>
<gene>
    <name evidence="7" type="ORF">GCM10017653_16270</name>
</gene>
<dbReference type="AlphaFoldDB" id="A0A9W6JY75"/>
<feature type="DNA-binding region" description="H-T-H motif" evidence="4">
    <location>
        <begin position="48"/>
        <end position="67"/>
    </location>
</feature>
<dbReference type="Pfam" id="PF00440">
    <property type="entry name" value="TetR_N"/>
    <property type="match status" value="1"/>
</dbReference>
<evidence type="ECO:0000256" key="4">
    <source>
        <dbReference type="PROSITE-ProRule" id="PRU00335"/>
    </source>
</evidence>
<evidence type="ECO:0000256" key="3">
    <source>
        <dbReference type="ARBA" id="ARBA00023163"/>
    </source>
</evidence>
<evidence type="ECO:0000256" key="5">
    <source>
        <dbReference type="SAM" id="MobiDB-lite"/>
    </source>
</evidence>
<organism evidence="7 8">
    <name type="scientific">Ancylobacter defluvii</name>
    <dbReference type="NCBI Taxonomy" id="1282440"/>
    <lineage>
        <taxon>Bacteria</taxon>
        <taxon>Pseudomonadati</taxon>
        <taxon>Pseudomonadota</taxon>
        <taxon>Alphaproteobacteria</taxon>
        <taxon>Hyphomicrobiales</taxon>
        <taxon>Xanthobacteraceae</taxon>
        <taxon>Ancylobacter</taxon>
    </lineage>
</organism>
<dbReference type="Pfam" id="PF17935">
    <property type="entry name" value="TetR_C_27"/>
    <property type="match status" value="1"/>
</dbReference>
<dbReference type="EMBL" id="BSFM01000007">
    <property type="protein sequence ID" value="GLK83558.1"/>
    <property type="molecule type" value="Genomic_DNA"/>
</dbReference>
<dbReference type="InterPro" id="IPR041478">
    <property type="entry name" value="TetR_C_27"/>
</dbReference>
<dbReference type="PROSITE" id="PS50977">
    <property type="entry name" value="HTH_TETR_2"/>
    <property type="match status" value="1"/>
</dbReference>
<dbReference type="PANTHER" id="PTHR30055">
    <property type="entry name" value="HTH-TYPE TRANSCRIPTIONAL REGULATOR RUTR"/>
    <property type="match status" value="1"/>
</dbReference>
<feature type="region of interest" description="Disordered" evidence="5">
    <location>
        <begin position="1"/>
        <end position="27"/>
    </location>
</feature>
<sequence>MERSPGAPSRMTAQTQTANRRQDGSEGQREIIAVAQKLFTTIGYRKTTVADIAAELGMSPANVYRFFDSKKSINEAVAELLLDGIVAELGAIATSPAPPSTRLADFMRELARLSDERFMTNSRVNDMVEDAMTESWSVCVRYAENVQSMIARIVEDGQVSGDFNIDDSLVFAACVKATMTCFMHPTMMALSTGLGRPDIEQVIAFTLRGLGYQPAD</sequence>
<dbReference type="InterPro" id="IPR009057">
    <property type="entry name" value="Homeodomain-like_sf"/>
</dbReference>
<dbReference type="InterPro" id="IPR001647">
    <property type="entry name" value="HTH_TetR"/>
</dbReference>
<dbReference type="InterPro" id="IPR050109">
    <property type="entry name" value="HTH-type_TetR-like_transc_reg"/>
</dbReference>
<comment type="caution">
    <text evidence="7">The sequence shown here is derived from an EMBL/GenBank/DDBJ whole genome shotgun (WGS) entry which is preliminary data.</text>
</comment>